<feature type="non-terminal residue" evidence="1">
    <location>
        <position position="1"/>
    </location>
</feature>
<dbReference type="EMBL" id="JACEIK010000038">
    <property type="protein sequence ID" value="MCD7447473.1"/>
    <property type="molecule type" value="Genomic_DNA"/>
</dbReference>
<evidence type="ECO:0000313" key="1">
    <source>
        <dbReference type="EMBL" id="MCD7447473.1"/>
    </source>
</evidence>
<protein>
    <submittedName>
        <fullName evidence="1">Uncharacterized protein</fullName>
    </submittedName>
</protein>
<gene>
    <name evidence="1" type="ORF">HAX54_030339</name>
</gene>
<organism evidence="1 2">
    <name type="scientific">Datura stramonium</name>
    <name type="common">Jimsonweed</name>
    <name type="synonym">Common thornapple</name>
    <dbReference type="NCBI Taxonomy" id="4076"/>
    <lineage>
        <taxon>Eukaryota</taxon>
        <taxon>Viridiplantae</taxon>
        <taxon>Streptophyta</taxon>
        <taxon>Embryophyta</taxon>
        <taxon>Tracheophyta</taxon>
        <taxon>Spermatophyta</taxon>
        <taxon>Magnoliopsida</taxon>
        <taxon>eudicotyledons</taxon>
        <taxon>Gunneridae</taxon>
        <taxon>Pentapetalae</taxon>
        <taxon>asterids</taxon>
        <taxon>lamiids</taxon>
        <taxon>Solanales</taxon>
        <taxon>Solanaceae</taxon>
        <taxon>Solanoideae</taxon>
        <taxon>Datureae</taxon>
        <taxon>Datura</taxon>
    </lineage>
</organism>
<sequence>EKESIATCCENPALKDLMRQQVKAIIPMTHYWKGAVRPTTHHWKGTLRPAMYRHCPTLGCMLWRKKEQKRGPKLSCPTMGGMIDT</sequence>
<name>A0ABS8RLA9_DATST</name>
<keyword evidence="2" id="KW-1185">Reference proteome</keyword>
<dbReference type="Proteomes" id="UP000823775">
    <property type="component" value="Unassembled WGS sequence"/>
</dbReference>
<evidence type="ECO:0000313" key="2">
    <source>
        <dbReference type="Proteomes" id="UP000823775"/>
    </source>
</evidence>
<reference evidence="1 2" key="1">
    <citation type="journal article" date="2021" name="BMC Genomics">
        <title>Datura genome reveals duplications of psychoactive alkaloid biosynthetic genes and high mutation rate following tissue culture.</title>
        <authorList>
            <person name="Rajewski A."/>
            <person name="Carter-House D."/>
            <person name="Stajich J."/>
            <person name="Litt A."/>
        </authorList>
    </citation>
    <scope>NUCLEOTIDE SEQUENCE [LARGE SCALE GENOMIC DNA]</scope>
    <source>
        <strain evidence="1">AR-01</strain>
    </source>
</reference>
<proteinExistence type="predicted"/>
<comment type="caution">
    <text evidence="1">The sequence shown here is derived from an EMBL/GenBank/DDBJ whole genome shotgun (WGS) entry which is preliminary data.</text>
</comment>
<accession>A0ABS8RLA9</accession>